<dbReference type="AlphaFoldDB" id="A0A7V3E7M2"/>
<dbReference type="SUPFAM" id="SSF143414">
    <property type="entry name" value="CcmK-like"/>
    <property type="match status" value="1"/>
</dbReference>
<dbReference type="PANTHER" id="PTHR33941:SF11">
    <property type="entry name" value="BACTERIAL MICROCOMPARTMENT SHELL PROTEIN PDUJ"/>
    <property type="match status" value="1"/>
</dbReference>
<dbReference type="EMBL" id="DSUJ01000008">
    <property type="protein sequence ID" value="HFI91488.1"/>
    <property type="molecule type" value="Genomic_DNA"/>
</dbReference>
<keyword evidence="2" id="KW-1283">Bacterial microcompartment</keyword>
<accession>A0A7V3E7M2</accession>
<dbReference type="SMART" id="SM00877">
    <property type="entry name" value="BMC"/>
    <property type="match status" value="1"/>
</dbReference>
<sequence length="239" mass="26997">MNDSLGLVEVKGFCASIYTVDALLKNTSISIDLEEINNGNVILRLKGPLPQINYAINLAVENANRISSVISSTILEKLNPTIEELFFNFRKVTRARRSVKPEEKNKIGRKSESEPRITEIDSAKNKPDIKAKHPSVAKSSKKISDEPEVIQTESKVSTIERLRLEALGKKSLSDTKVKKAEVKSVQHFNVKRLSDLEGLNVHKLRRAARDFDEFPIKGRQISMASREELVEYFKQILPE</sequence>
<dbReference type="InterPro" id="IPR037233">
    <property type="entry name" value="CcmK-like_sf"/>
</dbReference>
<feature type="region of interest" description="Disordered" evidence="3">
    <location>
        <begin position="98"/>
        <end position="144"/>
    </location>
</feature>
<organism evidence="5">
    <name type="scientific">Ignavibacterium album</name>
    <dbReference type="NCBI Taxonomy" id="591197"/>
    <lineage>
        <taxon>Bacteria</taxon>
        <taxon>Pseudomonadati</taxon>
        <taxon>Ignavibacteriota</taxon>
        <taxon>Ignavibacteria</taxon>
        <taxon>Ignavibacteriales</taxon>
        <taxon>Ignavibacteriaceae</taxon>
        <taxon>Ignavibacterium</taxon>
    </lineage>
</organism>
<feature type="compositionally biased region" description="Basic residues" evidence="3">
    <location>
        <begin position="132"/>
        <end position="141"/>
    </location>
</feature>
<dbReference type="InterPro" id="IPR050575">
    <property type="entry name" value="BMC_shell"/>
</dbReference>
<comment type="caution">
    <text evidence="5">The sequence shown here is derived from an EMBL/GenBank/DDBJ whole genome shotgun (WGS) entry which is preliminary data.</text>
</comment>
<evidence type="ECO:0000313" key="5">
    <source>
        <dbReference type="EMBL" id="HFI91488.1"/>
    </source>
</evidence>
<reference evidence="5" key="1">
    <citation type="journal article" date="2020" name="mSystems">
        <title>Genome- and Community-Level Interaction Insights into Carbon Utilization and Element Cycling Functions of Hydrothermarchaeota in Hydrothermal Sediment.</title>
        <authorList>
            <person name="Zhou Z."/>
            <person name="Liu Y."/>
            <person name="Xu W."/>
            <person name="Pan J."/>
            <person name="Luo Z.H."/>
            <person name="Li M."/>
        </authorList>
    </citation>
    <scope>NUCLEOTIDE SEQUENCE [LARGE SCALE GENOMIC DNA]</scope>
    <source>
        <strain evidence="5">SpSt-479</strain>
    </source>
</reference>
<evidence type="ECO:0000256" key="3">
    <source>
        <dbReference type="SAM" id="MobiDB-lite"/>
    </source>
</evidence>
<dbReference type="Gene3D" id="3.30.70.1710">
    <property type="match status" value="1"/>
</dbReference>
<evidence type="ECO:0000256" key="2">
    <source>
        <dbReference type="ARBA" id="ARBA00024446"/>
    </source>
</evidence>
<proteinExistence type="predicted"/>
<dbReference type="PANTHER" id="PTHR33941">
    <property type="entry name" value="PROPANEDIOL UTILIZATION PROTEIN PDUA"/>
    <property type="match status" value="1"/>
</dbReference>
<dbReference type="Pfam" id="PF00936">
    <property type="entry name" value="BMC"/>
    <property type="match status" value="1"/>
</dbReference>
<protein>
    <submittedName>
        <fullName evidence="5">BMC domain-containing protein</fullName>
    </submittedName>
</protein>
<comment type="subcellular location">
    <subcellularLocation>
        <location evidence="1">Bacterial microcompartment</location>
    </subcellularLocation>
</comment>
<dbReference type="InterPro" id="IPR000249">
    <property type="entry name" value="BMC_dom"/>
</dbReference>
<dbReference type="GO" id="GO:0031469">
    <property type="term" value="C:bacterial microcompartment"/>
    <property type="evidence" value="ECO:0007669"/>
    <property type="project" value="UniProtKB-SubCell"/>
</dbReference>
<name>A0A7V3E7M2_9BACT</name>
<gene>
    <name evidence="5" type="ORF">ENS31_08180</name>
</gene>
<evidence type="ECO:0000259" key="4">
    <source>
        <dbReference type="SMART" id="SM00877"/>
    </source>
</evidence>
<feature type="domain" description="Bacterial microcompartment" evidence="4">
    <location>
        <begin position="3"/>
        <end position="78"/>
    </location>
</feature>
<feature type="compositionally biased region" description="Basic and acidic residues" evidence="3">
    <location>
        <begin position="99"/>
        <end position="131"/>
    </location>
</feature>
<evidence type="ECO:0000256" key="1">
    <source>
        <dbReference type="ARBA" id="ARBA00024322"/>
    </source>
</evidence>